<dbReference type="Proteomes" id="UP000257240">
    <property type="component" value="Unassembled WGS sequence"/>
</dbReference>
<feature type="domain" description="DUF294" evidence="2">
    <location>
        <begin position="21"/>
        <end position="61"/>
    </location>
</feature>
<gene>
    <name evidence="3" type="ORF">DCE01_02650</name>
</gene>
<evidence type="ECO:0000313" key="4">
    <source>
        <dbReference type="Proteomes" id="UP000257240"/>
    </source>
</evidence>
<name>A0A3B8N5L9_9BACT</name>
<dbReference type="Pfam" id="PF10335">
    <property type="entry name" value="DUF294_C"/>
    <property type="match status" value="1"/>
</dbReference>
<evidence type="ECO:0000259" key="2">
    <source>
        <dbReference type="Pfam" id="PF10335"/>
    </source>
</evidence>
<proteinExistence type="predicted"/>
<protein>
    <recommendedName>
        <fullName evidence="2">DUF294 domain-containing protein</fullName>
    </recommendedName>
</protein>
<dbReference type="InterPro" id="IPR018821">
    <property type="entry name" value="DUF294_put_nucleoTrafse_sb-bd"/>
</dbReference>
<evidence type="ECO:0000256" key="1">
    <source>
        <dbReference type="SAM" id="MobiDB-lite"/>
    </source>
</evidence>
<organism evidence="3 4">
    <name type="scientific">Thermodesulfobacterium commune</name>
    <dbReference type="NCBI Taxonomy" id="1741"/>
    <lineage>
        <taxon>Bacteria</taxon>
        <taxon>Pseudomonadati</taxon>
        <taxon>Thermodesulfobacteriota</taxon>
        <taxon>Thermodesulfobacteria</taxon>
        <taxon>Thermodesulfobacteriales</taxon>
        <taxon>Thermodesulfobacteriaceae</taxon>
        <taxon>Thermodesulfobacterium</taxon>
    </lineage>
</organism>
<comment type="caution">
    <text evidence="3">The sequence shown here is derived from an EMBL/GenBank/DDBJ whole genome shotgun (WGS) entry which is preliminary data.</text>
</comment>
<feature type="region of interest" description="Disordered" evidence="1">
    <location>
        <begin position="15"/>
        <end position="35"/>
    </location>
</feature>
<evidence type="ECO:0000313" key="3">
    <source>
        <dbReference type="EMBL" id="HAA83677.1"/>
    </source>
</evidence>
<dbReference type="EMBL" id="DLVE01000033">
    <property type="protein sequence ID" value="HAA83677.1"/>
    <property type="molecule type" value="Genomic_DNA"/>
</dbReference>
<dbReference type="AlphaFoldDB" id="A0A3B8N5L9"/>
<sequence>MKRRIQVYPFSSIFASSQKTPNRPPPDNYLNPQELSKKDRDQLKQIFKTIKTFQEFLFRKYNLRFFT</sequence>
<accession>A0A3B8N5L9</accession>
<reference evidence="3 4" key="1">
    <citation type="journal article" date="2018" name="Nat. Biotechnol.">
        <title>A standardized bacterial taxonomy based on genome phylogeny substantially revises the tree of life.</title>
        <authorList>
            <person name="Parks D.H."/>
            <person name="Chuvochina M."/>
            <person name="Waite D.W."/>
            <person name="Rinke C."/>
            <person name="Skarshewski A."/>
            <person name="Chaumeil P.A."/>
            <person name="Hugenholtz P."/>
        </authorList>
    </citation>
    <scope>NUCLEOTIDE SEQUENCE [LARGE SCALE GENOMIC DNA]</scope>
    <source>
        <strain evidence="3">UBA12529</strain>
    </source>
</reference>